<evidence type="ECO:0000313" key="4">
    <source>
        <dbReference type="Proteomes" id="UP000789831"/>
    </source>
</evidence>
<dbReference type="PANTHER" id="PTHR30408:SF12">
    <property type="entry name" value="TYPE I RESTRICTION ENZYME MJAVIII SPECIFICITY SUBUNIT"/>
    <property type="match status" value="1"/>
</dbReference>
<comment type="caution">
    <text evidence="3">The sequence shown here is derived from an EMBL/GenBank/DDBJ whole genome shotgun (WGS) entry which is preliminary data.</text>
</comment>
<evidence type="ECO:0000313" key="3">
    <source>
        <dbReference type="EMBL" id="CAG8449797.1"/>
    </source>
</evidence>
<dbReference type="PANTHER" id="PTHR30408">
    <property type="entry name" value="TYPE-1 RESTRICTION ENZYME ECOKI SPECIFICITY PROTEIN"/>
    <property type="match status" value="1"/>
</dbReference>
<protein>
    <submittedName>
        <fullName evidence="3">9080_t:CDS:1</fullName>
    </submittedName>
</protein>
<dbReference type="SUPFAM" id="SSF116734">
    <property type="entry name" value="DNA methylase specificity domain"/>
    <property type="match status" value="2"/>
</dbReference>
<dbReference type="Gene3D" id="3.90.220.20">
    <property type="entry name" value="DNA methylase specificity domains"/>
    <property type="match status" value="2"/>
</dbReference>
<keyword evidence="1" id="KW-0680">Restriction system</keyword>
<gene>
    <name evidence="3" type="ORF">AGERDE_LOCUS1657</name>
</gene>
<sequence length="223" mass="25824">MGLAVIRIKEENKEKILPQYLLAVLQAPNLEKFFIDSSLSEDVMENLRVDHLKEIPIPIVSLAEQEKIKKISDVCLVNPSKSETKDKKDIEVSFLSMEDIEEYSLYVYPQQTKKIEEVYRGYTYFQENDLLIAKITPCFENGKMSIVKNLVNGIEEGKSVMTGSVGHQRISADFIDIYPIPIPSLEIQKELISELKCDEKDKENQKEFIHHQEKKKERFLKSL</sequence>
<proteinExistence type="predicted"/>
<dbReference type="OrthoDB" id="10267244at2759"/>
<dbReference type="Proteomes" id="UP000789831">
    <property type="component" value="Unassembled WGS sequence"/>
</dbReference>
<evidence type="ECO:0000256" key="1">
    <source>
        <dbReference type="ARBA" id="ARBA00022747"/>
    </source>
</evidence>
<keyword evidence="2" id="KW-0238">DNA-binding</keyword>
<keyword evidence="4" id="KW-1185">Reference proteome</keyword>
<dbReference type="GO" id="GO:0009307">
    <property type="term" value="P:DNA restriction-modification system"/>
    <property type="evidence" value="ECO:0007669"/>
    <property type="project" value="UniProtKB-KW"/>
</dbReference>
<evidence type="ECO:0000256" key="2">
    <source>
        <dbReference type="ARBA" id="ARBA00023125"/>
    </source>
</evidence>
<dbReference type="InterPro" id="IPR044946">
    <property type="entry name" value="Restrct_endonuc_typeI_TRD_sf"/>
</dbReference>
<dbReference type="CDD" id="cd17260">
    <property type="entry name" value="RMtype1_S_EcoEI-TRD1-CR1_like"/>
    <property type="match status" value="1"/>
</dbReference>
<accession>A0A9N8YUZ9</accession>
<name>A0A9N8YUZ9_9GLOM</name>
<dbReference type="EMBL" id="CAJVPL010000119">
    <property type="protein sequence ID" value="CAG8449797.1"/>
    <property type="molecule type" value="Genomic_DNA"/>
</dbReference>
<dbReference type="InterPro" id="IPR052021">
    <property type="entry name" value="Type-I_RS_S_subunit"/>
</dbReference>
<organism evidence="3 4">
    <name type="scientific">Ambispora gerdemannii</name>
    <dbReference type="NCBI Taxonomy" id="144530"/>
    <lineage>
        <taxon>Eukaryota</taxon>
        <taxon>Fungi</taxon>
        <taxon>Fungi incertae sedis</taxon>
        <taxon>Mucoromycota</taxon>
        <taxon>Glomeromycotina</taxon>
        <taxon>Glomeromycetes</taxon>
        <taxon>Archaeosporales</taxon>
        <taxon>Ambisporaceae</taxon>
        <taxon>Ambispora</taxon>
    </lineage>
</organism>
<dbReference type="AlphaFoldDB" id="A0A9N8YUZ9"/>
<reference evidence="3" key="1">
    <citation type="submission" date="2021-06" db="EMBL/GenBank/DDBJ databases">
        <authorList>
            <person name="Kallberg Y."/>
            <person name="Tangrot J."/>
            <person name="Rosling A."/>
        </authorList>
    </citation>
    <scope>NUCLEOTIDE SEQUENCE</scope>
    <source>
        <strain evidence="3">MT106</strain>
    </source>
</reference>
<dbReference type="GO" id="GO:0003677">
    <property type="term" value="F:DNA binding"/>
    <property type="evidence" value="ECO:0007669"/>
    <property type="project" value="UniProtKB-KW"/>
</dbReference>